<dbReference type="AlphaFoldDB" id="A0AA45WZA3"/>
<reference evidence="1" key="1">
    <citation type="submission" date="2017-05" db="EMBL/GenBank/DDBJ databases">
        <authorList>
            <person name="Varghese N."/>
            <person name="Submissions S."/>
        </authorList>
    </citation>
    <scope>NUCLEOTIDE SEQUENCE</scope>
    <source>
        <strain evidence="1">Su22</strain>
    </source>
</reference>
<organism evidence="1 2">
    <name type="scientific">Anoxynatronum buryatiense</name>
    <dbReference type="NCBI Taxonomy" id="489973"/>
    <lineage>
        <taxon>Bacteria</taxon>
        <taxon>Bacillati</taxon>
        <taxon>Bacillota</taxon>
        <taxon>Clostridia</taxon>
        <taxon>Eubacteriales</taxon>
        <taxon>Clostridiaceae</taxon>
        <taxon>Anoxynatronum</taxon>
    </lineage>
</organism>
<sequence>MNISNVSSTNYYTGVKAASNNNLQDKFE</sequence>
<keyword evidence="2" id="KW-1185">Reference proteome</keyword>
<comment type="caution">
    <text evidence="1">The sequence shown here is derived from an EMBL/GenBank/DDBJ whole genome shotgun (WGS) entry which is preliminary data.</text>
</comment>
<name>A0AA45WZA3_9CLOT</name>
<dbReference type="EMBL" id="FXUF01000047">
    <property type="protein sequence ID" value="SMP73371.1"/>
    <property type="molecule type" value="Genomic_DNA"/>
</dbReference>
<feature type="non-terminal residue" evidence="1">
    <location>
        <position position="28"/>
    </location>
</feature>
<evidence type="ECO:0000313" key="2">
    <source>
        <dbReference type="Proteomes" id="UP001158066"/>
    </source>
</evidence>
<evidence type="ECO:0000313" key="1">
    <source>
        <dbReference type="EMBL" id="SMP73371.1"/>
    </source>
</evidence>
<proteinExistence type="predicted"/>
<dbReference type="Proteomes" id="UP001158066">
    <property type="component" value="Unassembled WGS sequence"/>
</dbReference>
<accession>A0AA45WZA3</accession>
<protein>
    <submittedName>
        <fullName evidence="1">Uncharacterized protein</fullName>
    </submittedName>
</protein>
<gene>
    <name evidence="1" type="ORF">SAMN06296020_1471</name>
</gene>